<gene>
    <name evidence="1" type="ORF">Pdw03_8076</name>
</gene>
<dbReference type="GeneID" id="90953053"/>
<organism evidence="1 2">
    <name type="scientific">Penicillium digitatum</name>
    <name type="common">Green mold</name>
    <dbReference type="NCBI Taxonomy" id="36651"/>
    <lineage>
        <taxon>Eukaryota</taxon>
        <taxon>Fungi</taxon>
        <taxon>Dikarya</taxon>
        <taxon>Ascomycota</taxon>
        <taxon>Pezizomycotina</taxon>
        <taxon>Eurotiomycetes</taxon>
        <taxon>Eurotiomycetidae</taxon>
        <taxon>Eurotiales</taxon>
        <taxon>Aspergillaceae</taxon>
        <taxon>Penicillium</taxon>
    </lineage>
</organism>
<reference evidence="1 2" key="1">
    <citation type="submission" date="2020-08" db="EMBL/GenBank/DDBJ databases">
        <title>The completed genome sequence of the pathogenic ascomycete fungus Penicillium digitatum.</title>
        <authorList>
            <person name="Wang M."/>
        </authorList>
    </citation>
    <scope>NUCLEOTIDE SEQUENCE [LARGE SCALE GENOMIC DNA]</scope>
    <source>
        <strain evidence="1 2">PdW03</strain>
    </source>
</reference>
<protein>
    <submittedName>
        <fullName evidence="1">Uncharacterized protein</fullName>
    </submittedName>
</protein>
<sequence length="154" mass="16937">MYRLALNSYLALCSVSGIAIIANSAWPARTIVILTMIMNNVCQPVTAPRSILHNQFIDDGLIARQPESPIAIDRRLRIKHPMELQVKISWVPLSRGARPHTFNLVGIMLVPSNSHKSRNLSSDCHIAGNDAGSPTAIRLARSVYIARVDAEGFL</sequence>
<dbReference type="RefSeq" id="XP_065956943.1">
    <property type="nucleotide sequence ID" value="XM_066101860.1"/>
</dbReference>
<accession>A0A7T6XMW4</accession>
<dbReference type="EMBL" id="CP060776">
    <property type="protein sequence ID" value="QQK44175.1"/>
    <property type="molecule type" value="Genomic_DNA"/>
</dbReference>
<dbReference type="AlphaFoldDB" id="A0A7T6XMW4"/>
<proteinExistence type="predicted"/>
<evidence type="ECO:0000313" key="1">
    <source>
        <dbReference type="EMBL" id="QQK44175.1"/>
    </source>
</evidence>
<evidence type="ECO:0000313" key="2">
    <source>
        <dbReference type="Proteomes" id="UP000595662"/>
    </source>
</evidence>
<name>A0A7T6XMW4_PENDI</name>
<dbReference type="Proteomes" id="UP000595662">
    <property type="component" value="Chromosome 3"/>
</dbReference>